<accession>A0A4X1UJ58</accession>
<keyword evidence="6 12" id="KW-0999">Mitochondrion inner membrane</keyword>
<protein>
    <recommendedName>
        <fullName evidence="4 12">Cytochrome c oxidase subunit 7C, mitochondrial</fullName>
    </recommendedName>
    <alternativeName>
        <fullName evidence="11 12">Cytochrome c oxidase polypeptide VIIc</fullName>
    </alternativeName>
</protein>
<dbReference type="Proteomes" id="UP000314985">
    <property type="component" value="Unassembled WGS sequence"/>
</dbReference>
<organism evidence="13 14">
    <name type="scientific">Sus scrofa</name>
    <name type="common">Pig</name>
    <dbReference type="NCBI Taxonomy" id="9823"/>
    <lineage>
        <taxon>Eukaryota</taxon>
        <taxon>Metazoa</taxon>
        <taxon>Chordata</taxon>
        <taxon>Craniata</taxon>
        <taxon>Vertebrata</taxon>
        <taxon>Euteleostomi</taxon>
        <taxon>Mammalia</taxon>
        <taxon>Eutheria</taxon>
        <taxon>Laurasiatheria</taxon>
        <taxon>Artiodactyla</taxon>
        <taxon>Suina</taxon>
        <taxon>Suidae</taxon>
        <taxon>Sus</taxon>
    </lineage>
</organism>
<dbReference type="GO" id="GO:0005743">
    <property type="term" value="C:mitochondrial inner membrane"/>
    <property type="evidence" value="ECO:0007669"/>
    <property type="project" value="UniProtKB-SubCell"/>
</dbReference>
<keyword evidence="5" id="KW-0812">Transmembrane</keyword>
<evidence type="ECO:0000313" key="13">
    <source>
        <dbReference type="Ensembl" id="ENSSSCP00070028362.1"/>
    </source>
</evidence>
<dbReference type="GO" id="GO:0006123">
    <property type="term" value="P:mitochondrial electron transport, cytochrome c to oxygen"/>
    <property type="evidence" value="ECO:0007669"/>
    <property type="project" value="UniProtKB-UniRule"/>
</dbReference>
<evidence type="ECO:0000256" key="4">
    <source>
        <dbReference type="ARBA" id="ARBA00017004"/>
    </source>
</evidence>
<sequence>MLGQTIWRFTTSVIQRSPCEEGPGRNLPFSVENKWQLLDMKTSYFGFRFAAPIFIVRPQLLKKQFLRQI</sequence>
<evidence type="ECO:0000256" key="8">
    <source>
        <dbReference type="ARBA" id="ARBA00022989"/>
    </source>
</evidence>
<evidence type="ECO:0000313" key="14">
    <source>
        <dbReference type="Proteomes" id="UP000314985"/>
    </source>
</evidence>
<dbReference type="Ensembl" id="ENSSSCT00070033960.1">
    <property type="protein sequence ID" value="ENSSSCP00070028362.1"/>
    <property type="gene ID" value="ENSSSCG00070017226.1"/>
</dbReference>
<dbReference type="InterPro" id="IPR036636">
    <property type="entry name" value="COX7C/Cox8_sf"/>
</dbReference>
<evidence type="ECO:0000256" key="3">
    <source>
        <dbReference type="ARBA" id="ARBA00010514"/>
    </source>
</evidence>
<comment type="similarity">
    <text evidence="3 12">Belongs to the cytochrome c oxidase VIIc family.</text>
</comment>
<evidence type="ECO:0000256" key="9">
    <source>
        <dbReference type="ARBA" id="ARBA00023128"/>
    </source>
</evidence>
<evidence type="ECO:0000256" key="10">
    <source>
        <dbReference type="ARBA" id="ARBA00023136"/>
    </source>
</evidence>
<comment type="function">
    <text evidence="12">Component of the cytochrome c oxidase, the last enzyme in the mitochondrial electron transport chain which drives oxidative phosphorylation. The respiratory chain contains 3 multisubunit complexes succinate dehydrogenase (complex II, CII), ubiquinol-cytochrome c oxidoreductase (cytochrome b-c1 complex, complex III, CIII) and cytochrome c oxidase (complex IV, CIV), that cooperate to transfer electrons derived from NADH and succinate to molecular oxygen, creating an electrochemical gradient over the inner membrane that drives transmembrane transport and the ATP synthase. Cytochrome c oxidase is the component of the respiratory chain that catalyzes the reduction of oxygen to water. Electrons originating from reduced cytochrome c in the intermembrane space (IMS) are transferred via the dinuclear copper A center (CU(A)) of subunit 2 and heme A of subunit 1 to the active site in subunit 1, a binuclear center (BNC) formed by heme A3 and copper B (CU(B)). The BNC reduces molecular oxygen to 2 water molecules using 4 electrons from cytochrome c in the IMS and 4 protons from the mitochondrial matrix.</text>
</comment>
<evidence type="ECO:0000256" key="1">
    <source>
        <dbReference type="ARBA" id="ARBA00004434"/>
    </source>
</evidence>
<evidence type="ECO:0000256" key="7">
    <source>
        <dbReference type="ARBA" id="ARBA00022946"/>
    </source>
</evidence>
<evidence type="ECO:0000256" key="12">
    <source>
        <dbReference type="RuleBase" id="RU368123"/>
    </source>
</evidence>
<dbReference type="SUPFAM" id="SSF81427">
    <property type="entry name" value="Mitochondrial cytochrome c oxidase subunit VIIc (aka VIIIa)"/>
    <property type="match status" value="1"/>
</dbReference>
<comment type="subcellular location">
    <subcellularLocation>
        <location evidence="1 12">Mitochondrion inner membrane</location>
        <topology evidence="1 12">Single-pass membrane protein</topology>
    </subcellularLocation>
</comment>
<keyword evidence="7 12" id="KW-0809">Transit peptide</keyword>
<dbReference type="GO" id="GO:0045277">
    <property type="term" value="C:respiratory chain complex IV"/>
    <property type="evidence" value="ECO:0007669"/>
    <property type="project" value="UniProtKB-UniRule"/>
</dbReference>
<dbReference type="PANTHER" id="PTHR13313:SF0">
    <property type="entry name" value="CYTOCHROME C OXIDASE SUBUNIT 7C, MITOCHONDRIAL"/>
    <property type="match status" value="1"/>
</dbReference>
<dbReference type="PANTHER" id="PTHR13313">
    <property type="entry name" value="CYTOCHROME C OXIDASE SUBUNIT VIIC"/>
    <property type="match status" value="1"/>
</dbReference>
<evidence type="ECO:0000256" key="11">
    <source>
        <dbReference type="ARBA" id="ARBA00031140"/>
    </source>
</evidence>
<proteinExistence type="inferred from homology"/>
<dbReference type="UniPathway" id="UPA00705"/>
<keyword evidence="9 12" id="KW-0496">Mitochondrion</keyword>
<comment type="pathway">
    <text evidence="2 12">Energy metabolism; oxidative phosphorylation.</text>
</comment>
<evidence type="ECO:0000256" key="2">
    <source>
        <dbReference type="ARBA" id="ARBA00004673"/>
    </source>
</evidence>
<evidence type="ECO:0000256" key="6">
    <source>
        <dbReference type="ARBA" id="ARBA00022792"/>
    </source>
</evidence>
<reference evidence="13" key="2">
    <citation type="submission" date="2025-08" db="UniProtKB">
        <authorList>
            <consortium name="Ensembl"/>
        </authorList>
    </citation>
    <scope>IDENTIFICATION</scope>
</reference>
<dbReference type="AlphaFoldDB" id="A0A4X1UJ58"/>
<dbReference type="Pfam" id="PF02935">
    <property type="entry name" value="COX7C"/>
    <property type="match status" value="1"/>
</dbReference>
<dbReference type="InterPro" id="IPR004202">
    <property type="entry name" value="COX7C/Cox8"/>
</dbReference>
<name>A0A4X1UJ58_PIG</name>
<comment type="subunit">
    <text evidence="12">Component of the cytochrome c oxidase (complex IV, CIV), a multisubunit enzyme composed of 14 subunits. The complex is composed of a catalytic core of 3 subunits, encoded in the mitochondrial DNA, and 11 supernumerary subunits, which are encoded in the nuclear genome. The complex exists as a monomer or a dimer and forms supercomplexes (SCs) in the inner mitochondrial membrane with NADH-ubiquinone oxidoreductase (complex I, CI) and ubiquinol-cytochrome c oxidoreductase (cytochrome b-c1 complex, complex III, CIII), resulting in different assemblies (supercomplex SCI(1)III(2)IV(1) and megacomplex MCI(2)III(2)IV(2)).</text>
</comment>
<evidence type="ECO:0000256" key="5">
    <source>
        <dbReference type="ARBA" id="ARBA00022692"/>
    </source>
</evidence>
<dbReference type="Gene3D" id="4.10.49.10">
    <property type="entry name" value="Cytochrome c oxidase subunit VIIc"/>
    <property type="match status" value="1"/>
</dbReference>
<keyword evidence="8" id="KW-1133">Transmembrane helix</keyword>
<keyword evidence="10" id="KW-0472">Membrane</keyword>
<reference evidence="14" key="1">
    <citation type="submission" date="2017-08" db="EMBL/GenBank/DDBJ databases">
        <title>USMARCv1.0.</title>
        <authorList>
            <person name="Hannum G.I."/>
            <person name="Koren S."/>
            <person name="Schroeder S.G."/>
            <person name="Chin S.C."/>
            <person name="Nonneman D.J."/>
            <person name="Becker S.A."/>
            <person name="Rosen B.D."/>
            <person name="Bickhart D.M."/>
            <person name="Putnam N.H."/>
            <person name="Green R.E."/>
            <person name="Tuggle C.K."/>
            <person name="Liu H."/>
            <person name="Rohrer G.A."/>
            <person name="Warr A."/>
            <person name="Hall R."/>
            <person name="Kim K."/>
            <person name="Hume D.A."/>
            <person name="Talbot R."/>
            <person name="Chow W."/>
            <person name="Howe K."/>
            <person name="Schwartz A.S."/>
            <person name="Watson M."/>
            <person name="Archibald A.L."/>
            <person name="Phillippy A.M."/>
            <person name="Smith T.P.L."/>
        </authorList>
    </citation>
    <scope>NUCLEOTIDE SEQUENCE [LARGE SCALE GENOMIC DNA]</scope>
</reference>